<keyword evidence="3 7" id="KW-0375">Hydrogen ion transport</keyword>
<keyword evidence="7" id="KW-1003">Cell membrane</keyword>
<comment type="subcellular location">
    <subcellularLocation>
        <location evidence="7">Cell membrane</location>
        <topology evidence="7">Peripheral membrane protein</topology>
    </subcellularLocation>
    <subcellularLocation>
        <location evidence="1">Membrane</location>
    </subcellularLocation>
</comment>
<dbReference type="NCBIfam" id="TIGR01145">
    <property type="entry name" value="ATP_synt_delta"/>
    <property type="match status" value="1"/>
</dbReference>
<dbReference type="OrthoDB" id="400380at2"/>
<dbReference type="GO" id="GO:0045259">
    <property type="term" value="C:proton-transporting ATP synthase complex"/>
    <property type="evidence" value="ECO:0007669"/>
    <property type="project" value="UniProtKB-KW"/>
</dbReference>
<keyword evidence="2 7" id="KW-0813">Transport</keyword>
<dbReference type="PANTHER" id="PTHR11910">
    <property type="entry name" value="ATP SYNTHASE DELTA CHAIN"/>
    <property type="match status" value="1"/>
</dbReference>
<proteinExistence type="inferred from homology"/>
<dbReference type="GO" id="GO:0005886">
    <property type="term" value="C:plasma membrane"/>
    <property type="evidence" value="ECO:0007669"/>
    <property type="project" value="UniProtKB-SubCell"/>
</dbReference>
<keyword evidence="9" id="KW-1185">Reference proteome</keyword>
<dbReference type="SUPFAM" id="SSF47928">
    <property type="entry name" value="N-terminal domain of the delta subunit of the F1F0-ATP synthase"/>
    <property type="match status" value="1"/>
</dbReference>
<protein>
    <recommendedName>
        <fullName evidence="7">ATP synthase subunit delta</fullName>
    </recommendedName>
    <alternativeName>
        <fullName evidence="7">ATP synthase F(1) sector subunit delta</fullName>
    </alternativeName>
    <alternativeName>
        <fullName evidence="7">F-type ATPase subunit delta</fullName>
        <shortName evidence="7">F-ATPase subunit delta</shortName>
    </alternativeName>
</protein>
<evidence type="ECO:0000313" key="9">
    <source>
        <dbReference type="Proteomes" id="UP000004757"/>
    </source>
</evidence>
<keyword evidence="7" id="KW-0139">CF(1)</keyword>
<comment type="function">
    <text evidence="7">F(1)F(0) ATP synthase produces ATP from ADP in the presence of a proton or sodium gradient. F-type ATPases consist of two structural domains, F(1) containing the extramembraneous catalytic core and F(0) containing the membrane proton channel, linked together by a central stalk and a peripheral stalk. During catalysis, ATP synthesis in the catalytic domain of F(1) is coupled via a rotary mechanism of the central stalk subunits to proton translocation.</text>
</comment>
<dbReference type="InterPro" id="IPR026015">
    <property type="entry name" value="ATP_synth_OSCP/delta_N_sf"/>
</dbReference>
<comment type="similarity">
    <text evidence="7">Belongs to the ATPase delta chain family.</text>
</comment>
<dbReference type="Gene3D" id="1.10.520.20">
    <property type="entry name" value="N-terminal domain of the delta subunit of the F1F0-ATP synthase"/>
    <property type="match status" value="1"/>
</dbReference>
<dbReference type="Proteomes" id="UP000004757">
    <property type="component" value="Unassembled WGS sequence"/>
</dbReference>
<keyword evidence="6 7" id="KW-0066">ATP synthesis</keyword>
<dbReference type="InterPro" id="IPR000711">
    <property type="entry name" value="ATPase_OSCP/dsu"/>
</dbReference>
<dbReference type="PRINTS" id="PR00125">
    <property type="entry name" value="ATPASEDELTA"/>
</dbReference>
<dbReference type="STRING" id="747682.MALL_0046"/>
<gene>
    <name evidence="7 8" type="primary">atpH</name>
    <name evidence="8" type="ORF">MALL_0046</name>
</gene>
<evidence type="ECO:0000256" key="2">
    <source>
        <dbReference type="ARBA" id="ARBA00022448"/>
    </source>
</evidence>
<dbReference type="GO" id="GO:0046933">
    <property type="term" value="F:proton-transporting ATP synthase activity, rotational mechanism"/>
    <property type="evidence" value="ECO:0007669"/>
    <property type="project" value="UniProtKB-UniRule"/>
</dbReference>
<comment type="caution">
    <text evidence="8">The sequence shown here is derived from an EMBL/GenBank/DDBJ whole genome shotgun (WGS) entry which is preliminary data.</text>
</comment>
<dbReference type="eggNOG" id="COG0712">
    <property type="taxonomic scope" value="Bacteria"/>
</dbReference>
<organism evidence="8 9">
    <name type="scientific">Mycoplasmopsis alligatoris A21JP2</name>
    <dbReference type="NCBI Taxonomy" id="747682"/>
    <lineage>
        <taxon>Bacteria</taxon>
        <taxon>Bacillati</taxon>
        <taxon>Mycoplasmatota</taxon>
        <taxon>Mycoplasmoidales</taxon>
        <taxon>Metamycoplasmataceae</taxon>
        <taxon>Mycoplasmopsis</taxon>
    </lineage>
</organism>
<evidence type="ECO:0000256" key="4">
    <source>
        <dbReference type="ARBA" id="ARBA00023065"/>
    </source>
</evidence>
<evidence type="ECO:0000256" key="1">
    <source>
        <dbReference type="ARBA" id="ARBA00004370"/>
    </source>
</evidence>
<keyword evidence="5 7" id="KW-0472">Membrane</keyword>
<name>D4XVQ6_9BACT</name>
<dbReference type="RefSeq" id="WP_005683441.1">
    <property type="nucleotide sequence ID" value="NZ_ADNC01000008.1"/>
</dbReference>
<reference evidence="8 9" key="1">
    <citation type="submission" date="2010-03" db="EMBL/GenBank/DDBJ databases">
        <authorList>
            <person name="Glass J.I."/>
            <person name="Benders G.A."/>
            <person name="Durkin A.S."/>
            <person name="Farmerie W.G."/>
            <person name="Hlavinka K."/>
            <person name="Hostetler J."/>
            <person name="Jackson J."/>
            <person name="May M.A."/>
            <person name="Miller R.H."/>
            <person name="Paralanov V."/>
            <person name="Radune D."/>
            <person name="Szczypinski B."/>
            <person name="Brown D.R."/>
        </authorList>
    </citation>
    <scope>NUCLEOTIDE SEQUENCE [LARGE SCALE GENOMIC DNA]</scope>
    <source>
        <strain evidence="8 9">A21JP2</strain>
    </source>
</reference>
<sequence>MYVKANPVGYAIAFYDLVKEKNDFSLIHNQVNELKDVIAQNKDLILFLSAKSITLDQKYELVDQIFAQYDKRLINLIKVVVQRNNANELKHILIHYLRLSNTELNIKFARVLTAQKLTKVQLEKIKTKLENLYNQKFEIRNEINEELISGYQIHLGSEIIEKNINNDLEKIKNTIINEKGGINGK</sequence>
<keyword evidence="8" id="KW-0378">Hydrolase</keyword>
<dbReference type="Pfam" id="PF00213">
    <property type="entry name" value="OSCP"/>
    <property type="match status" value="1"/>
</dbReference>
<evidence type="ECO:0000256" key="5">
    <source>
        <dbReference type="ARBA" id="ARBA00023136"/>
    </source>
</evidence>
<accession>D4XVQ6</accession>
<evidence type="ECO:0000313" key="8">
    <source>
        <dbReference type="EMBL" id="EFF41573.1"/>
    </source>
</evidence>
<evidence type="ECO:0000256" key="3">
    <source>
        <dbReference type="ARBA" id="ARBA00022781"/>
    </source>
</evidence>
<dbReference type="HAMAP" id="MF_01416">
    <property type="entry name" value="ATP_synth_delta_bact"/>
    <property type="match status" value="1"/>
</dbReference>
<evidence type="ECO:0000256" key="6">
    <source>
        <dbReference type="ARBA" id="ARBA00023310"/>
    </source>
</evidence>
<dbReference type="EMBL" id="ADNC01000008">
    <property type="protein sequence ID" value="EFF41573.1"/>
    <property type="molecule type" value="Genomic_DNA"/>
</dbReference>
<dbReference type="GO" id="GO:0016787">
    <property type="term" value="F:hydrolase activity"/>
    <property type="evidence" value="ECO:0007669"/>
    <property type="project" value="UniProtKB-KW"/>
</dbReference>
<keyword evidence="4 7" id="KW-0406">Ion transport</keyword>
<comment type="function">
    <text evidence="7">This protein is part of the stalk that links CF(0) to CF(1). It either transmits conformational changes from CF(0) to CF(1) or is implicated in proton conduction.</text>
</comment>
<evidence type="ECO:0000256" key="7">
    <source>
        <dbReference type="HAMAP-Rule" id="MF_01416"/>
    </source>
</evidence>
<dbReference type="AlphaFoldDB" id="D4XVQ6"/>